<dbReference type="EMBL" id="CYSF01000012">
    <property type="protein sequence ID" value="CUH85382.1"/>
    <property type="molecule type" value="Genomic_DNA"/>
</dbReference>
<reference evidence="4 5" key="1">
    <citation type="submission" date="2015-09" db="EMBL/GenBank/DDBJ databases">
        <authorList>
            <consortium name="Swine Surveillance"/>
        </authorList>
    </citation>
    <scope>NUCLEOTIDE SEQUENCE [LARGE SCALE GENOMIC DNA]</scope>
    <source>
        <strain evidence="4 5">CECT 8383</strain>
    </source>
</reference>
<dbReference type="Pfam" id="PF01966">
    <property type="entry name" value="HD"/>
    <property type="match status" value="1"/>
</dbReference>
<dbReference type="Gene3D" id="1.10.3410.10">
    <property type="entry name" value="putative deoxyguanosinetriphosphate triphosphohydrolase like domain"/>
    <property type="match status" value="1"/>
</dbReference>
<evidence type="ECO:0000313" key="4">
    <source>
        <dbReference type="EMBL" id="CUH85382.1"/>
    </source>
</evidence>
<evidence type="ECO:0000313" key="5">
    <source>
        <dbReference type="Proteomes" id="UP000051681"/>
    </source>
</evidence>
<gene>
    <name evidence="4" type="primary">dgt_2</name>
    <name evidence="4" type="ORF">TM5383_02612</name>
</gene>
<dbReference type="Proteomes" id="UP000051681">
    <property type="component" value="Unassembled WGS sequence"/>
</dbReference>
<dbReference type="AlphaFoldDB" id="A0A0P1GS53"/>
<proteinExistence type="predicted"/>
<dbReference type="InterPro" id="IPR023293">
    <property type="entry name" value="dGTP_triP_hydro_central_sf"/>
</dbReference>
<dbReference type="SUPFAM" id="SSF109604">
    <property type="entry name" value="HD-domain/PDEase-like"/>
    <property type="match status" value="1"/>
</dbReference>
<dbReference type="NCBIfam" id="TIGR01353">
    <property type="entry name" value="dGTP_triPase"/>
    <property type="match status" value="1"/>
</dbReference>
<evidence type="ECO:0000256" key="2">
    <source>
        <dbReference type="SAM" id="MobiDB-lite"/>
    </source>
</evidence>
<feature type="region of interest" description="Disordered" evidence="2">
    <location>
        <begin position="21"/>
        <end position="41"/>
    </location>
</feature>
<dbReference type="RefSeq" id="WP_231725154.1">
    <property type="nucleotide sequence ID" value="NZ_CYSF01000012.1"/>
</dbReference>
<dbReference type="EC" id="3.1.5.1" evidence="4"/>
<evidence type="ECO:0000259" key="3">
    <source>
        <dbReference type="SMART" id="SM00471"/>
    </source>
</evidence>
<accession>A0A0P1GS53</accession>
<dbReference type="InterPro" id="IPR006674">
    <property type="entry name" value="HD_domain"/>
</dbReference>
<evidence type="ECO:0000256" key="1">
    <source>
        <dbReference type="ARBA" id="ARBA00022801"/>
    </source>
</evidence>
<dbReference type="SMART" id="SM00471">
    <property type="entry name" value="HDc"/>
    <property type="match status" value="1"/>
</dbReference>
<dbReference type="InterPro" id="IPR003607">
    <property type="entry name" value="HD/PDEase_dom"/>
</dbReference>
<dbReference type="Gene3D" id="1.10.3210.10">
    <property type="entry name" value="Hypothetical protein af1432"/>
    <property type="match status" value="1"/>
</dbReference>
<dbReference type="Gene3D" id="1.10.3550.10">
    <property type="entry name" value="eoxyguanosinetriphosphate triphosphohydrolase domain-like"/>
    <property type="match status" value="1"/>
</dbReference>
<dbReference type="InterPro" id="IPR006261">
    <property type="entry name" value="dGTPase"/>
</dbReference>
<dbReference type="GO" id="GO:0008832">
    <property type="term" value="F:dGTPase activity"/>
    <property type="evidence" value="ECO:0007669"/>
    <property type="project" value="UniProtKB-EC"/>
</dbReference>
<dbReference type="STRING" id="340021.TM5383_02612"/>
<keyword evidence="5" id="KW-1185">Reference proteome</keyword>
<protein>
    <submittedName>
        <fullName evidence="4">Deoxyguanosinetriphosphate triphosphohydrolase</fullName>
        <ecNumber evidence="4">3.1.5.1</ecNumber>
    </submittedName>
</protein>
<feature type="domain" description="HD/PDEase" evidence="3">
    <location>
        <begin position="68"/>
        <end position="291"/>
    </location>
</feature>
<dbReference type="InterPro" id="IPR027432">
    <property type="entry name" value="dGTP_triphosphohydrolase_C"/>
</dbReference>
<sequence>MGQKMAQDTMERMNWQALLNTERPGKPGQAEDPGRPNYTQDADRITFSAPFRRLANKTQVHPLYANDHLRHRMIHSSEVASVGRNLGMQVGHWLEQQKEIAAGEAHKVAGIIHAAALAHDIGNPPFGHSGEATIGAWFERQFAKSEGIFKGVDESLWEEFTKFEGNAQGYRILTRLEMYRGDRGMDLSHAVIGAFTKYPMSAATSAALKAEEVEKGTPKKDVKKKLYAGAKKFGFFESEREIFAKTAKALGLLEEQGPKAQTWWRRHPLVFLVEAADDICYNIVDLEDGFSAGDLTFAEVRGLLLDLIEDKRNTDNAPKEVYTEHTDYEQISHLRARAIGASIGACVEAFKENYDAIMTGTYSGELIDDSKLGAKFRAIRELAGSQLFTAPRKTKLEVRGRNVICAVLDGILPVYTSLKEADWDEGALPDYERQLVRAISLDLRGINSNYEALHAMADFVSGMTDRYAVEVAELVSGR</sequence>
<organism evidence="4 5">
    <name type="scientific">Thalassovita mediterranea</name>
    <dbReference type="NCBI Taxonomy" id="340021"/>
    <lineage>
        <taxon>Bacteria</taxon>
        <taxon>Pseudomonadati</taxon>
        <taxon>Pseudomonadota</taxon>
        <taxon>Alphaproteobacteria</taxon>
        <taxon>Rhodobacterales</taxon>
        <taxon>Roseobacteraceae</taxon>
        <taxon>Thalassovita</taxon>
    </lineage>
</organism>
<name>A0A0P1GS53_9RHOB</name>
<keyword evidence="1 4" id="KW-0378">Hydrolase</keyword>